<gene>
    <name evidence="1" type="ORF">SELMODRAFT_418573</name>
</gene>
<dbReference type="Gramene" id="EFJ20172">
    <property type="protein sequence ID" value="EFJ20172"/>
    <property type="gene ID" value="SELMODRAFT_418573"/>
</dbReference>
<keyword evidence="2" id="KW-1185">Reference proteome</keyword>
<dbReference type="EMBL" id="GL377603">
    <property type="protein sequence ID" value="EFJ20172.1"/>
    <property type="molecule type" value="Genomic_DNA"/>
</dbReference>
<organism evidence="2">
    <name type="scientific">Selaginella moellendorffii</name>
    <name type="common">Spikemoss</name>
    <dbReference type="NCBI Taxonomy" id="88036"/>
    <lineage>
        <taxon>Eukaryota</taxon>
        <taxon>Viridiplantae</taxon>
        <taxon>Streptophyta</taxon>
        <taxon>Embryophyta</taxon>
        <taxon>Tracheophyta</taxon>
        <taxon>Lycopodiopsida</taxon>
        <taxon>Selaginellales</taxon>
        <taxon>Selaginellaceae</taxon>
        <taxon>Selaginella</taxon>
    </lineage>
</organism>
<dbReference type="HOGENOM" id="CLU_1032086_0_0_1"/>
<dbReference type="InterPro" id="IPR027796">
    <property type="entry name" value="OTT_1508_deam-like"/>
</dbReference>
<sequence>MAQALRFQHQSGPRENFAAQLGLGRSALSRMAGSPLVYIPIYRYNVTWGWPTNPKGLRIFITNEGFEGEKPVNKKTFMALSFYLHILSNSSVLRLFHDLIKSSQIVDAINNEDVELLHDCVVYFLGPKVEAMSKHCKGVGGRAEAVSSSFTQACGRVRYMGIFFPGDLKYTNPIDIMSNMGMQLVDEQHAARFQRKFGGVLECILHSGTLHCEMQIVSHLVSSGTTGTNFENFGLSKLPCGLCYEILKIFVRNTESLLAIGGLLLAVPST</sequence>
<reference evidence="1 2" key="1">
    <citation type="journal article" date="2011" name="Science">
        <title>The Selaginella genome identifies genetic changes associated with the evolution of vascular plants.</title>
        <authorList>
            <person name="Banks J.A."/>
            <person name="Nishiyama T."/>
            <person name="Hasebe M."/>
            <person name="Bowman J.L."/>
            <person name="Gribskov M."/>
            <person name="dePamphilis C."/>
            <person name="Albert V.A."/>
            <person name="Aono N."/>
            <person name="Aoyama T."/>
            <person name="Ambrose B.A."/>
            <person name="Ashton N.W."/>
            <person name="Axtell M.J."/>
            <person name="Barker E."/>
            <person name="Barker M.S."/>
            <person name="Bennetzen J.L."/>
            <person name="Bonawitz N.D."/>
            <person name="Chapple C."/>
            <person name="Cheng C."/>
            <person name="Correa L.G."/>
            <person name="Dacre M."/>
            <person name="DeBarry J."/>
            <person name="Dreyer I."/>
            <person name="Elias M."/>
            <person name="Engstrom E.M."/>
            <person name="Estelle M."/>
            <person name="Feng L."/>
            <person name="Finet C."/>
            <person name="Floyd S.K."/>
            <person name="Frommer W.B."/>
            <person name="Fujita T."/>
            <person name="Gramzow L."/>
            <person name="Gutensohn M."/>
            <person name="Harholt J."/>
            <person name="Hattori M."/>
            <person name="Heyl A."/>
            <person name="Hirai T."/>
            <person name="Hiwatashi Y."/>
            <person name="Ishikawa M."/>
            <person name="Iwata M."/>
            <person name="Karol K.G."/>
            <person name="Koehler B."/>
            <person name="Kolukisaoglu U."/>
            <person name="Kubo M."/>
            <person name="Kurata T."/>
            <person name="Lalonde S."/>
            <person name="Li K."/>
            <person name="Li Y."/>
            <person name="Litt A."/>
            <person name="Lyons E."/>
            <person name="Manning G."/>
            <person name="Maruyama T."/>
            <person name="Michael T.P."/>
            <person name="Mikami K."/>
            <person name="Miyazaki S."/>
            <person name="Morinaga S."/>
            <person name="Murata T."/>
            <person name="Mueller-Roeber B."/>
            <person name="Nelson D.R."/>
            <person name="Obara M."/>
            <person name="Oguri Y."/>
            <person name="Olmstead R.G."/>
            <person name="Onodera N."/>
            <person name="Petersen B.L."/>
            <person name="Pils B."/>
            <person name="Prigge M."/>
            <person name="Rensing S.A."/>
            <person name="Riano-Pachon D.M."/>
            <person name="Roberts A.W."/>
            <person name="Sato Y."/>
            <person name="Scheller H.V."/>
            <person name="Schulz B."/>
            <person name="Schulz C."/>
            <person name="Shakirov E.V."/>
            <person name="Shibagaki N."/>
            <person name="Shinohara N."/>
            <person name="Shippen D.E."/>
            <person name="Soerensen I."/>
            <person name="Sotooka R."/>
            <person name="Sugimoto N."/>
            <person name="Sugita M."/>
            <person name="Sumikawa N."/>
            <person name="Tanurdzic M."/>
            <person name="Theissen G."/>
            <person name="Ulvskov P."/>
            <person name="Wakazuki S."/>
            <person name="Weng J.K."/>
            <person name="Willats W.W."/>
            <person name="Wipf D."/>
            <person name="Wolf P.G."/>
            <person name="Yang L."/>
            <person name="Zimmer A.D."/>
            <person name="Zhu Q."/>
            <person name="Mitros T."/>
            <person name="Hellsten U."/>
            <person name="Loque D."/>
            <person name="Otillar R."/>
            <person name="Salamov A."/>
            <person name="Schmutz J."/>
            <person name="Shapiro H."/>
            <person name="Lindquist E."/>
            <person name="Lucas S."/>
            <person name="Rokhsar D."/>
            <person name="Grigoriev I.V."/>
        </authorList>
    </citation>
    <scope>NUCLEOTIDE SEQUENCE [LARGE SCALE GENOMIC DNA]</scope>
</reference>
<proteinExistence type="predicted"/>
<dbReference type="Pfam" id="PF14441">
    <property type="entry name" value="OTT_1508_deam"/>
    <property type="match status" value="1"/>
</dbReference>
<evidence type="ECO:0000313" key="1">
    <source>
        <dbReference type="EMBL" id="EFJ20172.1"/>
    </source>
</evidence>
<name>D8S649_SELML</name>
<protein>
    <submittedName>
        <fullName evidence="1">Uncharacterized protein</fullName>
    </submittedName>
</protein>
<dbReference type="AlphaFoldDB" id="D8S649"/>
<dbReference type="KEGG" id="smo:SELMODRAFT_418573"/>
<dbReference type="InParanoid" id="D8S649"/>
<evidence type="ECO:0000313" key="2">
    <source>
        <dbReference type="Proteomes" id="UP000001514"/>
    </source>
</evidence>
<dbReference type="Proteomes" id="UP000001514">
    <property type="component" value="Unassembled WGS sequence"/>
</dbReference>
<accession>D8S649</accession>